<dbReference type="AlphaFoldDB" id="A0A0R3TFR9"/>
<evidence type="ECO:0000313" key="4">
    <source>
        <dbReference type="WBParaSite" id="HNAJ_0000591001-mRNA-1"/>
    </source>
</evidence>
<sequence>MFFNSSRKSAHGIPKGPIIRPFQNPIDEKKGVLDLPLEPDLLGDKFMQPAFLGDFGALEGTANDAQKPKEQQPQQQMQAGKGISLPKFSIEEIRGSADMDSKDPDLALKRWKIKEASEL</sequence>
<name>A0A0R3TFR9_RODNA</name>
<gene>
    <name evidence="2" type="ORF">HNAJ_LOCUS5905</name>
</gene>
<dbReference type="EMBL" id="UZAE01005635">
    <property type="protein sequence ID" value="VDO01765.1"/>
    <property type="molecule type" value="Genomic_DNA"/>
</dbReference>
<organism evidence="4">
    <name type="scientific">Rodentolepis nana</name>
    <name type="common">Dwarf tapeworm</name>
    <name type="synonym">Hymenolepis nana</name>
    <dbReference type="NCBI Taxonomy" id="102285"/>
    <lineage>
        <taxon>Eukaryota</taxon>
        <taxon>Metazoa</taxon>
        <taxon>Spiralia</taxon>
        <taxon>Lophotrochozoa</taxon>
        <taxon>Platyhelminthes</taxon>
        <taxon>Cestoda</taxon>
        <taxon>Eucestoda</taxon>
        <taxon>Cyclophyllidea</taxon>
        <taxon>Hymenolepididae</taxon>
        <taxon>Rodentolepis</taxon>
    </lineage>
</organism>
<keyword evidence="3" id="KW-1185">Reference proteome</keyword>
<evidence type="ECO:0000313" key="3">
    <source>
        <dbReference type="Proteomes" id="UP000278807"/>
    </source>
</evidence>
<proteinExistence type="predicted"/>
<evidence type="ECO:0000256" key="1">
    <source>
        <dbReference type="SAM" id="MobiDB-lite"/>
    </source>
</evidence>
<reference evidence="2 3" key="2">
    <citation type="submission" date="2018-11" db="EMBL/GenBank/DDBJ databases">
        <authorList>
            <consortium name="Pathogen Informatics"/>
        </authorList>
    </citation>
    <scope>NUCLEOTIDE SEQUENCE [LARGE SCALE GENOMIC DNA]</scope>
</reference>
<feature type="region of interest" description="Disordered" evidence="1">
    <location>
        <begin position="1"/>
        <end position="23"/>
    </location>
</feature>
<feature type="region of interest" description="Disordered" evidence="1">
    <location>
        <begin position="59"/>
        <end position="86"/>
    </location>
</feature>
<dbReference type="Proteomes" id="UP000278807">
    <property type="component" value="Unassembled WGS sequence"/>
</dbReference>
<protein>
    <submittedName>
        <fullName evidence="2 4">Uncharacterized protein</fullName>
    </submittedName>
</protein>
<dbReference type="WBParaSite" id="HNAJ_0000591001-mRNA-1">
    <property type="protein sequence ID" value="HNAJ_0000591001-mRNA-1"/>
    <property type="gene ID" value="HNAJ_0000591001"/>
</dbReference>
<reference evidence="4" key="1">
    <citation type="submission" date="2017-02" db="UniProtKB">
        <authorList>
            <consortium name="WormBaseParasite"/>
        </authorList>
    </citation>
    <scope>IDENTIFICATION</scope>
</reference>
<evidence type="ECO:0000313" key="2">
    <source>
        <dbReference type="EMBL" id="VDO01765.1"/>
    </source>
</evidence>
<accession>A0A0R3TFR9</accession>